<sequence>MGMRIRRIGKIMGMRNRRKKKLLEVVEELRESPLRNAAADGSRGREKWVVRWEGEKGAQTGPTGGLVCSGPEECKELVAPANPPWPEAPTSMEDVGAGCSGAATGDGHHGPVGAEAGQSPSIASTFASARAGIATTKFSPPLWESYHLIALGCNMSNISADCAILV</sequence>
<reference evidence="2" key="1">
    <citation type="journal article" date="2023" name="Nat. Plants">
        <title>Single-cell RNA sequencing provides a high-resolution roadmap for understanding the multicellular compartmentation of specialized metabolism.</title>
        <authorList>
            <person name="Sun S."/>
            <person name="Shen X."/>
            <person name="Li Y."/>
            <person name="Li Y."/>
            <person name="Wang S."/>
            <person name="Li R."/>
            <person name="Zhang H."/>
            <person name="Shen G."/>
            <person name="Guo B."/>
            <person name="Wei J."/>
            <person name="Xu J."/>
            <person name="St-Pierre B."/>
            <person name="Chen S."/>
            <person name="Sun C."/>
        </authorList>
    </citation>
    <scope>NUCLEOTIDE SEQUENCE [LARGE SCALE GENOMIC DNA]</scope>
</reference>
<keyword evidence="2" id="KW-1185">Reference proteome</keyword>
<gene>
    <name evidence="1" type="ORF">M9H77_30132</name>
</gene>
<name>A0ACB9ZWE0_CATRO</name>
<dbReference type="EMBL" id="CM044707">
    <property type="protein sequence ID" value="KAI5652945.1"/>
    <property type="molecule type" value="Genomic_DNA"/>
</dbReference>
<protein>
    <submittedName>
        <fullName evidence="1">Uncharacterized protein</fullName>
    </submittedName>
</protein>
<evidence type="ECO:0000313" key="1">
    <source>
        <dbReference type="EMBL" id="KAI5652945.1"/>
    </source>
</evidence>
<accession>A0ACB9ZWE0</accession>
<proteinExistence type="predicted"/>
<organism evidence="1 2">
    <name type="scientific">Catharanthus roseus</name>
    <name type="common">Madagascar periwinkle</name>
    <name type="synonym">Vinca rosea</name>
    <dbReference type="NCBI Taxonomy" id="4058"/>
    <lineage>
        <taxon>Eukaryota</taxon>
        <taxon>Viridiplantae</taxon>
        <taxon>Streptophyta</taxon>
        <taxon>Embryophyta</taxon>
        <taxon>Tracheophyta</taxon>
        <taxon>Spermatophyta</taxon>
        <taxon>Magnoliopsida</taxon>
        <taxon>eudicotyledons</taxon>
        <taxon>Gunneridae</taxon>
        <taxon>Pentapetalae</taxon>
        <taxon>asterids</taxon>
        <taxon>lamiids</taxon>
        <taxon>Gentianales</taxon>
        <taxon>Apocynaceae</taxon>
        <taxon>Rauvolfioideae</taxon>
        <taxon>Vinceae</taxon>
        <taxon>Catharanthinae</taxon>
        <taxon>Catharanthus</taxon>
    </lineage>
</organism>
<comment type="caution">
    <text evidence="1">The sequence shown here is derived from an EMBL/GenBank/DDBJ whole genome shotgun (WGS) entry which is preliminary data.</text>
</comment>
<dbReference type="Proteomes" id="UP001060085">
    <property type="component" value="Linkage Group LG07"/>
</dbReference>
<evidence type="ECO:0000313" key="2">
    <source>
        <dbReference type="Proteomes" id="UP001060085"/>
    </source>
</evidence>